<proteinExistence type="predicted"/>
<gene>
    <name evidence="1" type="ORF">GCM10023214_02050</name>
</gene>
<comment type="caution">
    <text evidence="1">The sequence shown here is derived from an EMBL/GenBank/DDBJ whole genome shotgun (WGS) entry which is preliminary data.</text>
</comment>
<organism evidence="1 2">
    <name type="scientific">Amycolatopsis dongchuanensis</name>
    <dbReference type="NCBI Taxonomy" id="1070866"/>
    <lineage>
        <taxon>Bacteria</taxon>
        <taxon>Bacillati</taxon>
        <taxon>Actinomycetota</taxon>
        <taxon>Actinomycetes</taxon>
        <taxon>Pseudonocardiales</taxon>
        <taxon>Pseudonocardiaceae</taxon>
        <taxon>Amycolatopsis</taxon>
    </lineage>
</organism>
<dbReference type="Proteomes" id="UP001500192">
    <property type="component" value="Unassembled WGS sequence"/>
</dbReference>
<accession>A0ABP9PTI9</accession>
<reference evidence="2" key="1">
    <citation type="journal article" date="2019" name="Int. J. Syst. Evol. Microbiol.">
        <title>The Global Catalogue of Microorganisms (GCM) 10K type strain sequencing project: providing services to taxonomists for standard genome sequencing and annotation.</title>
        <authorList>
            <consortium name="The Broad Institute Genomics Platform"/>
            <consortium name="The Broad Institute Genome Sequencing Center for Infectious Disease"/>
            <person name="Wu L."/>
            <person name="Ma J."/>
        </authorList>
    </citation>
    <scope>NUCLEOTIDE SEQUENCE [LARGE SCALE GENOMIC DNA]</scope>
    <source>
        <strain evidence="2">JCM 18054</strain>
    </source>
</reference>
<name>A0ABP9PTI9_9PSEU</name>
<evidence type="ECO:0000313" key="2">
    <source>
        <dbReference type="Proteomes" id="UP001500192"/>
    </source>
</evidence>
<evidence type="ECO:0000313" key="1">
    <source>
        <dbReference type="EMBL" id="GAA5151387.1"/>
    </source>
</evidence>
<protein>
    <submittedName>
        <fullName evidence="1">Uncharacterized protein</fullName>
    </submittedName>
</protein>
<keyword evidence="2" id="KW-1185">Reference proteome</keyword>
<dbReference type="EMBL" id="BAABIB010000005">
    <property type="protein sequence ID" value="GAA5151387.1"/>
    <property type="molecule type" value="Genomic_DNA"/>
</dbReference>
<sequence length="58" mass="5652">MAGPDVLSGPAVFALVGLGRVGKRLVRAPRGHPALAAPLGCPAARVAPGRATLAGSLI</sequence>